<dbReference type="AlphaFoldDB" id="A0A178WIN3"/>
<evidence type="ECO:0000256" key="5">
    <source>
        <dbReference type="ARBA" id="ARBA00022989"/>
    </source>
</evidence>
<evidence type="ECO:0000313" key="11">
    <source>
        <dbReference type="Proteomes" id="UP000078284"/>
    </source>
</evidence>
<sequence length="246" mass="27201">MAITVMISLEVLTRFLYFTPTAILASIILSALPGLIDVSGALHIWKLDKLDFLVLIAAFFGVLFASVEIGLLLAVGISFARIMLSSIRPSIEALGRLSKTDIFGDINQYPMANKTAGLLTLRISSPLLCFANANFIRDRILNSVQEIEGEENEQEVLKENGLQVVILDMSCVMGVDTSGVVALEELHQELASNDIRLVIASPRWRVLHKLKRAKLDEKIKTENIYMTVGEAVDIYVRARSTSHELC</sequence>
<keyword evidence="5 8" id="KW-1133">Transmembrane helix</keyword>
<dbReference type="EMBL" id="LUHQ01000001">
    <property type="protein sequence ID" value="OAP18239.1"/>
    <property type="molecule type" value="Genomic_DNA"/>
</dbReference>
<dbReference type="SUPFAM" id="SSF52091">
    <property type="entry name" value="SpoIIaa-like"/>
    <property type="match status" value="1"/>
</dbReference>
<evidence type="ECO:0000256" key="8">
    <source>
        <dbReference type="SAM" id="Phobius"/>
    </source>
</evidence>
<feature type="transmembrane region" description="Helical" evidence="8">
    <location>
        <begin position="12"/>
        <end position="32"/>
    </location>
</feature>
<dbReference type="PANTHER" id="PTHR11814">
    <property type="entry name" value="SULFATE TRANSPORTER"/>
    <property type="match status" value="1"/>
</dbReference>
<dbReference type="FunFam" id="3.30.750.24:FF:000002">
    <property type="entry name" value="Sulfate transporter 31"/>
    <property type="match status" value="1"/>
</dbReference>
<evidence type="ECO:0000259" key="9">
    <source>
        <dbReference type="PROSITE" id="PS50801"/>
    </source>
</evidence>
<keyword evidence="2" id="KW-0813">Transport</keyword>
<name>A0A178WIN3_ARATH</name>
<organism evidence="10 11">
    <name type="scientific">Arabidopsis thaliana</name>
    <name type="common">Mouse-ear cress</name>
    <dbReference type="NCBI Taxonomy" id="3702"/>
    <lineage>
        <taxon>Eukaryota</taxon>
        <taxon>Viridiplantae</taxon>
        <taxon>Streptophyta</taxon>
        <taxon>Embryophyta</taxon>
        <taxon>Tracheophyta</taxon>
        <taxon>Spermatophyta</taxon>
        <taxon>Magnoliopsida</taxon>
        <taxon>eudicotyledons</taxon>
        <taxon>Gunneridae</taxon>
        <taxon>Pentapetalae</taxon>
        <taxon>rosids</taxon>
        <taxon>malvids</taxon>
        <taxon>Brassicales</taxon>
        <taxon>Brassicaceae</taxon>
        <taxon>Camelineae</taxon>
        <taxon>Arabidopsis</taxon>
    </lineage>
</organism>
<dbReference type="CDD" id="cd07042">
    <property type="entry name" value="STAS_SulP_like_sulfate_transporter"/>
    <property type="match status" value="1"/>
</dbReference>
<dbReference type="GO" id="GO:0016020">
    <property type="term" value="C:membrane"/>
    <property type="evidence" value="ECO:0007669"/>
    <property type="project" value="UniProtKB-SubCell"/>
</dbReference>
<dbReference type="ExpressionAtlas" id="A0A178WIN3">
    <property type="expression patterns" value="baseline and differential"/>
</dbReference>
<keyword evidence="6" id="KW-0764">Sulfate transport</keyword>
<dbReference type="PROSITE" id="PS50801">
    <property type="entry name" value="STAS"/>
    <property type="match status" value="1"/>
</dbReference>
<dbReference type="InterPro" id="IPR001902">
    <property type="entry name" value="SLC26A/SulP_fam"/>
</dbReference>
<dbReference type="InterPro" id="IPR002645">
    <property type="entry name" value="STAS_dom"/>
</dbReference>
<feature type="domain" description="STAS" evidence="9">
    <location>
        <begin position="128"/>
        <end position="235"/>
    </location>
</feature>
<evidence type="ECO:0000256" key="2">
    <source>
        <dbReference type="ARBA" id="ARBA00022448"/>
    </source>
</evidence>
<dbReference type="Pfam" id="PF01740">
    <property type="entry name" value="STAS"/>
    <property type="match status" value="1"/>
</dbReference>
<comment type="subcellular location">
    <subcellularLocation>
        <location evidence="1">Membrane</location>
        <topology evidence="1">Multi-pass membrane protein</topology>
    </subcellularLocation>
</comment>
<protein>
    <submittedName>
        <fullName evidence="10">SULTR2</fullName>
    </submittedName>
</protein>
<evidence type="ECO:0000256" key="4">
    <source>
        <dbReference type="ARBA" id="ARBA00022847"/>
    </source>
</evidence>
<proteinExistence type="predicted"/>
<reference evidence="11" key="1">
    <citation type="journal article" date="2016" name="Proc. Natl. Acad. Sci. U.S.A.">
        <title>Chromosome-level assembly of Arabidopsis thaliana Ler reveals the extent of translocation and inversion polymorphisms.</title>
        <authorList>
            <person name="Zapata L."/>
            <person name="Ding J."/>
            <person name="Willing E.M."/>
            <person name="Hartwig B."/>
            <person name="Bezdan D."/>
            <person name="Jiao W.B."/>
            <person name="Patel V."/>
            <person name="Velikkakam James G."/>
            <person name="Koornneef M."/>
            <person name="Ossowski S."/>
            <person name="Schneeberger K."/>
        </authorList>
    </citation>
    <scope>NUCLEOTIDE SEQUENCE [LARGE SCALE GENOMIC DNA]</scope>
    <source>
        <strain evidence="11">cv. Landsberg erecta</strain>
    </source>
</reference>
<comment type="caution">
    <text evidence="10">The sequence shown here is derived from an EMBL/GenBank/DDBJ whole genome shotgun (WGS) entry which is preliminary data.</text>
</comment>
<keyword evidence="4" id="KW-0769">Symport</keyword>
<dbReference type="GO" id="GO:0015293">
    <property type="term" value="F:symporter activity"/>
    <property type="evidence" value="ECO:0007669"/>
    <property type="project" value="UniProtKB-KW"/>
</dbReference>
<feature type="transmembrane region" description="Helical" evidence="8">
    <location>
        <begin position="52"/>
        <end position="80"/>
    </location>
</feature>
<dbReference type="Pfam" id="PF00916">
    <property type="entry name" value="Sulfate_transp"/>
    <property type="match status" value="1"/>
</dbReference>
<dbReference type="Gene3D" id="3.30.750.24">
    <property type="entry name" value="STAS domain"/>
    <property type="match status" value="1"/>
</dbReference>
<keyword evidence="7 8" id="KW-0472">Membrane</keyword>
<evidence type="ECO:0000256" key="1">
    <source>
        <dbReference type="ARBA" id="ARBA00004141"/>
    </source>
</evidence>
<dbReference type="InterPro" id="IPR011547">
    <property type="entry name" value="SLC26A/SulP_dom"/>
</dbReference>
<dbReference type="Proteomes" id="UP000078284">
    <property type="component" value="Chromosome 1"/>
</dbReference>
<dbReference type="InterPro" id="IPR036513">
    <property type="entry name" value="STAS_dom_sf"/>
</dbReference>
<evidence type="ECO:0000256" key="7">
    <source>
        <dbReference type="ARBA" id="ARBA00023136"/>
    </source>
</evidence>
<evidence type="ECO:0000313" key="10">
    <source>
        <dbReference type="EMBL" id="OAP18239.1"/>
    </source>
</evidence>
<evidence type="ECO:0000256" key="6">
    <source>
        <dbReference type="ARBA" id="ARBA00023032"/>
    </source>
</evidence>
<keyword evidence="3 8" id="KW-0812">Transmembrane</keyword>
<accession>A0A178WIN3</accession>
<evidence type="ECO:0000256" key="3">
    <source>
        <dbReference type="ARBA" id="ARBA00022692"/>
    </source>
</evidence>
<gene>
    <name evidence="10" type="ordered locus">AXX17_At1g72590</name>
</gene>